<dbReference type="RefSeq" id="WP_310966914.1">
    <property type="nucleotide sequence ID" value="NZ_JAVMBO010000018.1"/>
</dbReference>
<name>A0ABU2HL99_9GAMM</name>
<evidence type="ECO:0000259" key="5">
    <source>
        <dbReference type="SMART" id="SM00382"/>
    </source>
</evidence>
<keyword evidence="7" id="KW-1185">Reference proteome</keyword>
<evidence type="ECO:0000256" key="3">
    <source>
        <dbReference type="ARBA" id="ARBA00066752"/>
    </source>
</evidence>
<reference evidence="6" key="1">
    <citation type="submission" date="2023-09" db="EMBL/GenBank/DDBJ databases">
        <title>Marinobacter sediminicola sp. nov. and Marinobacter maritimum sp. nov., isolated from marine sediment.</title>
        <authorList>
            <person name="An J."/>
        </authorList>
    </citation>
    <scope>NUCLEOTIDE SEQUENCE</scope>
    <source>
        <strain evidence="6">F60267</strain>
    </source>
</reference>
<dbReference type="PANTHER" id="PTHR10803">
    <property type="entry name" value="ARSENICAL PUMP-DRIVING ATPASE ARSENITE-TRANSLOCATING ATPASE"/>
    <property type="match status" value="1"/>
</dbReference>
<dbReference type="CDD" id="cd02035">
    <property type="entry name" value="ArsA"/>
    <property type="match status" value="1"/>
</dbReference>
<dbReference type="NCBIfam" id="TIGR00345">
    <property type="entry name" value="GET3_arsA_TRC40"/>
    <property type="match status" value="1"/>
</dbReference>
<dbReference type="Gene3D" id="3.40.50.300">
    <property type="entry name" value="P-loop containing nucleotide triphosphate hydrolases"/>
    <property type="match status" value="1"/>
</dbReference>
<dbReference type="Proteomes" id="UP001267407">
    <property type="component" value="Unassembled WGS sequence"/>
</dbReference>
<dbReference type="InterPro" id="IPR016300">
    <property type="entry name" value="ATPase_ArsA/GET3"/>
</dbReference>
<dbReference type="Pfam" id="PF02374">
    <property type="entry name" value="ArsA_ATPase"/>
    <property type="match status" value="1"/>
</dbReference>
<comment type="catalytic activity">
    <reaction evidence="2">
        <text>arsenite(in) + ATP + H2O = arsenite(out) + ADP + phosphate + H(+)</text>
        <dbReference type="Rhea" id="RHEA:11348"/>
        <dbReference type="ChEBI" id="CHEBI:15377"/>
        <dbReference type="ChEBI" id="CHEBI:15378"/>
        <dbReference type="ChEBI" id="CHEBI:29242"/>
        <dbReference type="ChEBI" id="CHEBI:30616"/>
        <dbReference type="ChEBI" id="CHEBI:43474"/>
        <dbReference type="ChEBI" id="CHEBI:456216"/>
        <dbReference type="EC" id="7.3.2.7"/>
    </reaction>
</comment>
<comment type="caution">
    <text evidence="6">The sequence shown here is derived from an EMBL/GenBank/DDBJ whole genome shotgun (WGS) entry which is preliminary data.</text>
</comment>
<sequence>MPQAHNLNILELITSRKLIMVGGKGGVGKTTTASAIAVAAANQGRRVLLISTDPAHSLADAFDRAIGGQVTRMAPNLDALELDPDTEAEAYIDRVMQQMRRFAGPDQINELQRQLRLGAQSPGAQEAAILERMATLIEDSENNYDLLIFDTAPTGHTLRLLTLPEIMAAWTDGLLKHNKRSEKLGKALAHLTPGRSVDNPLKSPEENPVEGMDQRGQELTETLLRRQRLFQRTRRRLNDTNHTAFVFVMTPEKLPILETGRAIEALASANIPVAGVIVNRIMPDTANSPFWQARVERQSRHLQEIDDLLKNLPQKRLPLMEDDVSGLEALTRFASLMTPVVGSSLLTPGND</sequence>
<dbReference type="EMBL" id="JAVMBO010000018">
    <property type="protein sequence ID" value="MDS1311845.1"/>
    <property type="molecule type" value="Genomic_DNA"/>
</dbReference>
<evidence type="ECO:0000313" key="6">
    <source>
        <dbReference type="EMBL" id="MDS1311845.1"/>
    </source>
</evidence>
<evidence type="ECO:0000256" key="4">
    <source>
        <dbReference type="SAM" id="MobiDB-lite"/>
    </source>
</evidence>
<dbReference type="SMART" id="SM00382">
    <property type="entry name" value="AAA"/>
    <property type="match status" value="1"/>
</dbReference>
<dbReference type="InterPro" id="IPR025723">
    <property type="entry name" value="ArsA/GET3_ATPase-like"/>
</dbReference>
<dbReference type="SUPFAM" id="SSF52540">
    <property type="entry name" value="P-loop containing nucleoside triphosphate hydrolases"/>
    <property type="match status" value="1"/>
</dbReference>
<accession>A0ABU2HL99</accession>
<protein>
    <recommendedName>
        <fullName evidence="3">arsenite-transporting ATPase</fullName>
        <ecNumber evidence="3">7.3.2.7</ecNumber>
    </recommendedName>
</protein>
<dbReference type="EC" id="7.3.2.7" evidence="3"/>
<evidence type="ECO:0000256" key="2">
    <source>
        <dbReference type="ARBA" id="ARBA00052296"/>
    </source>
</evidence>
<dbReference type="InterPro" id="IPR003593">
    <property type="entry name" value="AAA+_ATPase"/>
</dbReference>
<dbReference type="PANTHER" id="PTHR10803:SF3">
    <property type="entry name" value="ATPASE GET3"/>
    <property type="match status" value="1"/>
</dbReference>
<feature type="domain" description="AAA+ ATPase" evidence="5">
    <location>
        <begin position="15"/>
        <end position="283"/>
    </location>
</feature>
<gene>
    <name evidence="6" type="ORF">RKA07_17220</name>
</gene>
<organism evidence="6 7">
    <name type="scientific">Marinobacter xiaoshiensis</name>
    <dbReference type="NCBI Taxonomy" id="3073652"/>
    <lineage>
        <taxon>Bacteria</taxon>
        <taxon>Pseudomonadati</taxon>
        <taxon>Pseudomonadota</taxon>
        <taxon>Gammaproteobacteria</taxon>
        <taxon>Pseudomonadales</taxon>
        <taxon>Marinobacteraceae</taxon>
        <taxon>Marinobacter</taxon>
    </lineage>
</organism>
<proteinExistence type="inferred from homology"/>
<dbReference type="InterPro" id="IPR027417">
    <property type="entry name" value="P-loop_NTPase"/>
</dbReference>
<feature type="region of interest" description="Disordered" evidence="4">
    <location>
        <begin position="192"/>
        <end position="215"/>
    </location>
</feature>
<evidence type="ECO:0000313" key="7">
    <source>
        <dbReference type="Proteomes" id="UP001267407"/>
    </source>
</evidence>
<comment type="similarity">
    <text evidence="1">Belongs to the arsA ATPase family.</text>
</comment>
<evidence type="ECO:0000256" key="1">
    <source>
        <dbReference type="ARBA" id="ARBA00011040"/>
    </source>
</evidence>